<evidence type="ECO:0000259" key="1">
    <source>
        <dbReference type="Pfam" id="PF01206"/>
    </source>
</evidence>
<proteinExistence type="predicted"/>
<dbReference type="InterPro" id="IPR036868">
    <property type="entry name" value="TusA-like_sf"/>
</dbReference>
<reference evidence="2 3" key="1">
    <citation type="submission" date="2023-03" db="EMBL/GenBank/DDBJ databases">
        <title>Draft genome sequence of Thalassotalea insulae KCTC 62186T.</title>
        <authorList>
            <person name="Sawabe T."/>
        </authorList>
    </citation>
    <scope>NUCLEOTIDE SEQUENCE [LARGE SCALE GENOMIC DNA]</scope>
    <source>
        <strain evidence="2 3">KCTC 62186</strain>
    </source>
</reference>
<dbReference type="EMBL" id="BSST01000001">
    <property type="protein sequence ID" value="GLX80109.1"/>
    <property type="molecule type" value="Genomic_DNA"/>
</dbReference>
<dbReference type="Proteomes" id="UP001157186">
    <property type="component" value="Unassembled WGS sequence"/>
</dbReference>
<accession>A0ABQ6GY34</accession>
<dbReference type="CDD" id="cd00291">
    <property type="entry name" value="SirA_YedF_YeeD"/>
    <property type="match status" value="1"/>
</dbReference>
<gene>
    <name evidence="2" type="ORF">tinsulaeT_34490</name>
</gene>
<dbReference type="Gene3D" id="3.30.110.40">
    <property type="entry name" value="TusA-like domain"/>
    <property type="match status" value="1"/>
</dbReference>
<dbReference type="Pfam" id="PF01206">
    <property type="entry name" value="TusA"/>
    <property type="match status" value="1"/>
</dbReference>
<comment type="caution">
    <text evidence="2">The sequence shown here is derived from an EMBL/GenBank/DDBJ whole genome shotgun (WGS) entry which is preliminary data.</text>
</comment>
<feature type="domain" description="UPF0033" evidence="1">
    <location>
        <begin position="4"/>
        <end position="70"/>
    </location>
</feature>
<dbReference type="InterPro" id="IPR001455">
    <property type="entry name" value="TusA-like"/>
</dbReference>
<dbReference type="RefSeq" id="WP_284246071.1">
    <property type="nucleotide sequence ID" value="NZ_BSST01000001.1"/>
</dbReference>
<evidence type="ECO:0000313" key="3">
    <source>
        <dbReference type="Proteomes" id="UP001157186"/>
    </source>
</evidence>
<evidence type="ECO:0000313" key="2">
    <source>
        <dbReference type="EMBL" id="GLX80109.1"/>
    </source>
</evidence>
<protein>
    <submittedName>
        <fullName evidence="2">Transcriptional regulator</fullName>
    </submittedName>
</protein>
<sequence>MIYKYDATMDKCPLPLVKMRLILKKMTQIDRCIIRIADKGSKTDIPKYLQEKGFQYTMAQLDSSVLELTITTGN</sequence>
<dbReference type="SUPFAM" id="SSF64307">
    <property type="entry name" value="SirA-like"/>
    <property type="match status" value="1"/>
</dbReference>
<name>A0ABQ6GY34_9GAMM</name>
<keyword evidence="3" id="KW-1185">Reference proteome</keyword>
<organism evidence="2 3">
    <name type="scientific">Thalassotalea insulae</name>
    <dbReference type="NCBI Taxonomy" id="2056778"/>
    <lineage>
        <taxon>Bacteria</taxon>
        <taxon>Pseudomonadati</taxon>
        <taxon>Pseudomonadota</taxon>
        <taxon>Gammaproteobacteria</taxon>
        <taxon>Alteromonadales</taxon>
        <taxon>Colwelliaceae</taxon>
        <taxon>Thalassotalea</taxon>
    </lineage>
</organism>